<dbReference type="EMBL" id="OP429141">
    <property type="protein sequence ID" value="WEG71626.1"/>
    <property type="molecule type" value="Genomic_DNA"/>
</dbReference>
<dbReference type="EMBL" id="OP429126">
    <property type="protein sequence ID" value="WEG69535.1"/>
    <property type="molecule type" value="Genomic_DNA"/>
</dbReference>
<gene>
    <name evidence="2" type="primary">m129.1</name>
</gene>
<evidence type="ECO:0000313" key="1">
    <source>
        <dbReference type="EMBL" id="WEG69120.1"/>
    </source>
</evidence>
<dbReference type="EMBL" id="OP429124">
    <property type="protein sequence ID" value="WEG69258.1"/>
    <property type="molecule type" value="Genomic_DNA"/>
</dbReference>
<dbReference type="EMBL" id="OP429139">
    <property type="protein sequence ID" value="WEG71347.1"/>
    <property type="molecule type" value="Genomic_DNA"/>
</dbReference>
<dbReference type="EMBL" id="OP429123">
    <property type="protein sequence ID" value="WEG69120.1"/>
    <property type="molecule type" value="Genomic_DNA"/>
</dbReference>
<reference evidence="2" key="1">
    <citation type="submission" date="2022-09" db="EMBL/GenBank/DDBJ databases">
        <authorList>
            <person name="Vucak M."/>
            <person name="Davison A.J."/>
        </authorList>
    </citation>
    <scope>NUCLEOTIDE SEQUENCE</scope>
    <source>
        <strain evidence="1">Mnat18</strain>
        <strain evidence="2">Mnat19</strain>
        <strain evidence="3">Mnat2</strain>
        <strain evidence="4">Mnat33</strain>
    </source>
</reference>
<sequence>MIMIIKIILFFLLIHRVVSDCCPDYLEEIPLDIRTWGVCSDTEIMIEIENGSFCIRTTDMAATVQNISSKVPRKSIVMKSDTYCEESMVYAAEDGSIKCVHDICSEGKIFKSGTSQIILKCIDRGTSVQNPTKNIYLVDADVPIIEWSTQDDMQLINFNDYIKKVMRTKKIRQLSENECDMKLDLHAPPPETPVYCTETNE</sequence>
<evidence type="ECO:0000313" key="3">
    <source>
        <dbReference type="EMBL" id="WEG69535.1"/>
    </source>
</evidence>
<dbReference type="EMBL" id="OP429127">
    <property type="protein sequence ID" value="WEG69673.1"/>
    <property type="molecule type" value="Genomic_DNA"/>
</dbReference>
<protein>
    <submittedName>
        <fullName evidence="2">Protein m129.1</fullName>
    </submittedName>
</protein>
<organism evidence="2">
    <name type="scientific">Mastomys natalensis cytomegalovirus 2</name>
    <dbReference type="NCBI Taxonomy" id="2973540"/>
    <lineage>
        <taxon>Viruses</taxon>
        <taxon>Duplodnaviria</taxon>
        <taxon>Heunggongvirae</taxon>
        <taxon>Peploviricota</taxon>
        <taxon>Herviviricetes</taxon>
        <taxon>Herpesvirales</taxon>
        <taxon>Orthoherpesviridae</taxon>
        <taxon>Betaherpesvirinae</taxon>
        <taxon>Muromegalovirus</taxon>
    </lineage>
</organism>
<reference evidence="2" key="2">
    <citation type="submission" date="2023-06" db="EMBL/GenBank/DDBJ databases">
        <title>Isolation and genome sequencing of cytomegaloviruses from Natal multimammate mice (Mastomys natalensis).</title>
        <authorList>
            <person name="Jarvis M.A."/>
            <person name="Davison A.J."/>
        </authorList>
    </citation>
    <scope>NUCLEOTIDE SEQUENCE</scope>
    <source>
        <strain evidence="1">Mnat18</strain>
        <strain evidence="2">Mnat19</strain>
        <strain evidence="3">Mnat2</strain>
        <strain evidence="4">Mnat33</strain>
    </source>
</reference>
<name>A0A9Y1N7X2_9BETA</name>
<accession>A0A9Y1N7X2</accession>
<proteinExistence type="predicted"/>
<evidence type="ECO:0000313" key="2">
    <source>
        <dbReference type="EMBL" id="WEG69258.1"/>
    </source>
</evidence>
<evidence type="ECO:0000313" key="4">
    <source>
        <dbReference type="EMBL" id="WEG69673.1"/>
    </source>
</evidence>